<dbReference type="RefSeq" id="WP_025252661.1">
    <property type="nucleotide sequence ID" value="NZ_CP004353.1"/>
</dbReference>
<keyword evidence="8" id="KW-0274">FAD</keyword>
<dbReference type="SUPFAM" id="SSF56425">
    <property type="entry name" value="Succinate dehydrogenase/fumarate reductase flavoprotein, catalytic domain"/>
    <property type="match status" value="1"/>
</dbReference>
<evidence type="ECO:0000256" key="5">
    <source>
        <dbReference type="ARBA" id="ARBA00021901"/>
    </source>
</evidence>
<evidence type="ECO:0000313" key="16">
    <source>
        <dbReference type="EMBL" id="AHI22632.1"/>
    </source>
</evidence>
<keyword evidence="17" id="KW-1185">Reference proteome</keyword>
<evidence type="ECO:0000256" key="9">
    <source>
        <dbReference type="ARBA" id="ARBA00023002"/>
    </source>
</evidence>
<evidence type="ECO:0000259" key="14">
    <source>
        <dbReference type="Pfam" id="PF00890"/>
    </source>
</evidence>
<dbReference type="PANTHER" id="PTHR42716">
    <property type="entry name" value="L-ASPARTATE OXIDASE"/>
    <property type="match status" value="1"/>
</dbReference>
<dbReference type="Gene3D" id="3.90.700.10">
    <property type="entry name" value="Succinate dehydrogenase/fumarate reductase flavoprotein, catalytic domain"/>
    <property type="match status" value="1"/>
</dbReference>
<dbReference type="GO" id="GO:0009435">
    <property type="term" value="P:NAD+ biosynthetic process"/>
    <property type="evidence" value="ECO:0007669"/>
    <property type="project" value="UniProtKB-UniPathway"/>
</dbReference>
<dbReference type="InterPro" id="IPR027477">
    <property type="entry name" value="Succ_DH/fumarate_Rdtase_cat_sf"/>
</dbReference>
<dbReference type="PANTHER" id="PTHR42716:SF2">
    <property type="entry name" value="L-ASPARTATE OXIDASE, CHLOROPLASTIC"/>
    <property type="match status" value="1"/>
</dbReference>
<dbReference type="PRINTS" id="PR00368">
    <property type="entry name" value="FADPNR"/>
</dbReference>
<dbReference type="InterPro" id="IPR003953">
    <property type="entry name" value="FAD-dep_OxRdtase_2_FAD-bd"/>
</dbReference>
<gene>
    <name evidence="16" type="ORF">B843_06235</name>
</gene>
<dbReference type="EC" id="1.4.3.16" evidence="4"/>
<comment type="pathway">
    <text evidence="2">Cofactor biosynthesis; NAD(+) biosynthesis; iminoaspartate from L-aspartate (oxidase route): step 1/1.</text>
</comment>
<sequence length="534" mass="55308">MTSIIVVGSGVAGMTAALTAAGQGAEVALVYPGPSIAESEGSTQLAQGGIAAAIDRADDVDDHYRDTLAAGAGTVDALAAHQLTFLGQKEVRRLIGAGFPVDKRPDGSIDQGLEAAHSFARIVHAAGDQTGLMLHRFLTSEVAKQPRIVHYPNRQLIELIVSDGQVRGVTVRSGGEELPMLADAVILATGGYCGVYSRSTGAPQATGCGILVAARAGAIVSDMEFVQFHPTVLAGTRNLITEAVRGAGGVLRDDSGRRFMFDFDERGELAPRDVVSNGVFHTLASTGGSVWLDATGIVKEKGAEALNKEFPGISAMLRAEGIDWTRELVPITPAAHYSMGGVATDTKGRTTLPGLFAAGEVANTGVHGANRLASNSLLEGLVFGRRAGEEAVSFGSGAHSEWLHGRTRLRIDDLEVAVPAPTRLVLADNALSAAHAAIDAGLGIERDAAGITACQQSLRQLACDAEAGHIAELGLLIAAGALAREESRGAHRRSDFPGTSEGFARPQGVRLVESPALKPDTVCASTPLTTSTKA</sequence>
<evidence type="ECO:0000256" key="10">
    <source>
        <dbReference type="ARBA" id="ARBA00029426"/>
    </source>
</evidence>
<evidence type="ECO:0000256" key="4">
    <source>
        <dbReference type="ARBA" id="ARBA00012173"/>
    </source>
</evidence>
<dbReference type="HOGENOM" id="CLU_014312_3_2_11"/>
<feature type="domain" description="FAD-dependent oxidoreductase 2 FAD-binding" evidence="14">
    <location>
        <begin position="4"/>
        <end position="377"/>
    </location>
</feature>
<evidence type="ECO:0000256" key="2">
    <source>
        <dbReference type="ARBA" id="ARBA00004950"/>
    </source>
</evidence>
<evidence type="ECO:0000313" key="17">
    <source>
        <dbReference type="Proteomes" id="UP000019222"/>
    </source>
</evidence>
<dbReference type="FunFam" id="3.90.700.10:FF:000002">
    <property type="entry name" value="L-aspartate oxidase"/>
    <property type="match status" value="1"/>
</dbReference>
<keyword evidence="7" id="KW-0662">Pyridine nucleotide biosynthesis</keyword>
<dbReference type="InterPro" id="IPR015939">
    <property type="entry name" value="Fum_Rdtase/Succ_DH_flav-like_C"/>
</dbReference>
<accession>W5Y094</accession>
<comment type="function">
    <text evidence="10">Catalyzes the oxidation of L-aspartate to iminoaspartate, the first step in the de novo biosynthesis of NAD(+).</text>
</comment>
<evidence type="ECO:0000256" key="11">
    <source>
        <dbReference type="ARBA" id="ARBA00030386"/>
    </source>
</evidence>
<dbReference type="Pfam" id="PF00890">
    <property type="entry name" value="FAD_binding_2"/>
    <property type="match status" value="1"/>
</dbReference>
<feature type="region of interest" description="Disordered" evidence="13">
    <location>
        <begin position="488"/>
        <end position="507"/>
    </location>
</feature>
<evidence type="ECO:0000259" key="15">
    <source>
        <dbReference type="Pfam" id="PF02910"/>
    </source>
</evidence>
<dbReference type="AlphaFoldDB" id="W5Y094"/>
<name>W5Y094_9CORY</name>
<dbReference type="InterPro" id="IPR005288">
    <property type="entry name" value="NadB"/>
</dbReference>
<dbReference type="GO" id="GO:0008734">
    <property type="term" value="F:L-aspartate oxidase activity"/>
    <property type="evidence" value="ECO:0007669"/>
    <property type="project" value="UniProtKB-EC"/>
</dbReference>
<comment type="catalytic activity">
    <reaction evidence="12">
        <text>L-aspartate + O2 = iminosuccinate + H2O2</text>
        <dbReference type="Rhea" id="RHEA:25876"/>
        <dbReference type="ChEBI" id="CHEBI:15379"/>
        <dbReference type="ChEBI" id="CHEBI:16240"/>
        <dbReference type="ChEBI" id="CHEBI:29991"/>
        <dbReference type="ChEBI" id="CHEBI:77875"/>
        <dbReference type="EC" id="1.4.3.16"/>
    </reaction>
    <physiologicalReaction direction="left-to-right" evidence="12">
        <dbReference type="Rhea" id="RHEA:25877"/>
    </physiologicalReaction>
</comment>
<dbReference type="InterPro" id="IPR036188">
    <property type="entry name" value="FAD/NAD-bd_sf"/>
</dbReference>
<dbReference type="PATRIC" id="fig|1224164.3.peg.1252"/>
<evidence type="ECO:0000256" key="13">
    <source>
        <dbReference type="SAM" id="MobiDB-lite"/>
    </source>
</evidence>
<evidence type="ECO:0000256" key="7">
    <source>
        <dbReference type="ARBA" id="ARBA00022642"/>
    </source>
</evidence>
<reference evidence="16 17" key="1">
    <citation type="submission" date="2013-02" db="EMBL/GenBank/DDBJ databases">
        <title>The complete genome sequence of Corynebacterium vitaeruminis DSM 20294.</title>
        <authorList>
            <person name="Ruckert C."/>
            <person name="Albersmeier A."/>
            <person name="Kalinowski J."/>
        </authorList>
    </citation>
    <scope>NUCLEOTIDE SEQUENCE [LARGE SCALE GENOMIC DNA]</scope>
    <source>
        <strain evidence="17">ATCC 10234</strain>
    </source>
</reference>
<dbReference type="Proteomes" id="UP000019222">
    <property type="component" value="Chromosome"/>
</dbReference>
<feature type="domain" description="Fumarate reductase/succinate dehydrogenase flavoprotein-like C-terminal" evidence="15">
    <location>
        <begin position="466"/>
        <end position="498"/>
    </location>
</feature>
<evidence type="ECO:0000256" key="1">
    <source>
        <dbReference type="ARBA" id="ARBA00001974"/>
    </source>
</evidence>
<comment type="similarity">
    <text evidence="3">Belongs to the FAD-dependent oxidoreductase 2 family. NadB subfamily.</text>
</comment>
<dbReference type="Pfam" id="PF02910">
    <property type="entry name" value="Succ_DH_flav_C"/>
    <property type="match status" value="1"/>
</dbReference>
<keyword evidence="9" id="KW-0560">Oxidoreductase</keyword>
<evidence type="ECO:0000256" key="12">
    <source>
        <dbReference type="ARBA" id="ARBA00048305"/>
    </source>
</evidence>
<dbReference type="Gene3D" id="1.20.58.100">
    <property type="entry name" value="Fumarate reductase/succinate dehydrogenase flavoprotein-like, C-terminal domain"/>
    <property type="match status" value="1"/>
</dbReference>
<protein>
    <recommendedName>
        <fullName evidence="5">L-aspartate oxidase</fullName>
        <ecNumber evidence="4">1.4.3.16</ecNumber>
    </recommendedName>
    <alternativeName>
        <fullName evidence="11">Quinolinate synthase B</fullName>
    </alternativeName>
</protein>
<dbReference type="STRING" id="1224164.B843_06235"/>
<dbReference type="GO" id="GO:0033765">
    <property type="term" value="F:steroid dehydrogenase activity, acting on the CH-CH group of donors"/>
    <property type="evidence" value="ECO:0007669"/>
    <property type="project" value="UniProtKB-ARBA"/>
</dbReference>
<dbReference type="InterPro" id="IPR037099">
    <property type="entry name" value="Fum_R/Succ_DH_flav-like_C_sf"/>
</dbReference>
<dbReference type="KEGG" id="cvt:B843_06235"/>
<dbReference type="SUPFAM" id="SSF51905">
    <property type="entry name" value="FAD/NAD(P)-binding domain"/>
    <property type="match status" value="1"/>
</dbReference>
<evidence type="ECO:0000256" key="8">
    <source>
        <dbReference type="ARBA" id="ARBA00022827"/>
    </source>
</evidence>
<dbReference type="EMBL" id="CP004353">
    <property type="protein sequence ID" value="AHI22632.1"/>
    <property type="molecule type" value="Genomic_DNA"/>
</dbReference>
<dbReference type="eggNOG" id="COG0029">
    <property type="taxonomic scope" value="Bacteria"/>
</dbReference>
<dbReference type="PRINTS" id="PR00411">
    <property type="entry name" value="PNDRDTASEI"/>
</dbReference>
<dbReference type="Gene3D" id="3.50.50.60">
    <property type="entry name" value="FAD/NAD(P)-binding domain"/>
    <property type="match status" value="1"/>
</dbReference>
<organism evidence="16 17">
    <name type="scientific">Corynebacterium vitaeruminis DSM 20294</name>
    <dbReference type="NCBI Taxonomy" id="1224164"/>
    <lineage>
        <taxon>Bacteria</taxon>
        <taxon>Bacillati</taxon>
        <taxon>Actinomycetota</taxon>
        <taxon>Actinomycetes</taxon>
        <taxon>Mycobacteriales</taxon>
        <taxon>Corynebacteriaceae</taxon>
        <taxon>Corynebacterium</taxon>
    </lineage>
</organism>
<dbReference type="SUPFAM" id="SSF46977">
    <property type="entry name" value="Succinate dehydrogenase/fumarate reductase flavoprotein C-terminal domain"/>
    <property type="match status" value="1"/>
</dbReference>
<comment type="cofactor">
    <cofactor evidence="1">
        <name>FAD</name>
        <dbReference type="ChEBI" id="CHEBI:57692"/>
    </cofactor>
</comment>
<proteinExistence type="inferred from homology"/>
<keyword evidence="6" id="KW-0285">Flavoprotein</keyword>
<dbReference type="UniPathway" id="UPA00253">
    <property type="reaction ID" value="UER00326"/>
</dbReference>
<evidence type="ECO:0000256" key="3">
    <source>
        <dbReference type="ARBA" id="ARBA00008562"/>
    </source>
</evidence>
<evidence type="ECO:0000256" key="6">
    <source>
        <dbReference type="ARBA" id="ARBA00022630"/>
    </source>
</evidence>